<accession>A0AAE0ZNN5</accession>
<evidence type="ECO:0000313" key="2">
    <source>
        <dbReference type="Proteomes" id="UP001283361"/>
    </source>
</evidence>
<dbReference type="Proteomes" id="UP001283361">
    <property type="component" value="Unassembled WGS sequence"/>
</dbReference>
<comment type="caution">
    <text evidence="1">The sequence shown here is derived from an EMBL/GenBank/DDBJ whole genome shotgun (WGS) entry which is preliminary data.</text>
</comment>
<evidence type="ECO:0000313" key="1">
    <source>
        <dbReference type="EMBL" id="KAK3772522.1"/>
    </source>
</evidence>
<proteinExistence type="predicted"/>
<protein>
    <submittedName>
        <fullName evidence="1">Uncharacterized protein</fullName>
    </submittedName>
</protein>
<sequence>METVLEAGDTAEEPRWKRTFSFKKRTELEEVYSILLEDPGPCLDSDMWCPSRHLPRRLLGAMTYSSVIPVSFVLKGDHLMETMHYAR</sequence>
<gene>
    <name evidence="1" type="ORF">RRG08_043737</name>
</gene>
<reference evidence="1" key="1">
    <citation type="journal article" date="2023" name="G3 (Bethesda)">
        <title>A reference genome for the long-term kleptoplast-retaining sea slug Elysia crispata morphotype clarki.</title>
        <authorList>
            <person name="Eastman K.E."/>
            <person name="Pendleton A.L."/>
            <person name="Shaikh M.A."/>
            <person name="Suttiyut T."/>
            <person name="Ogas R."/>
            <person name="Tomko P."/>
            <person name="Gavelis G."/>
            <person name="Widhalm J.R."/>
            <person name="Wisecaver J.H."/>
        </authorList>
    </citation>
    <scope>NUCLEOTIDE SEQUENCE</scope>
    <source>
        <strain evidence="1">ECLA1</strain>
    </source>
</reference>
<name>A0AAE0ZNN5_9GAST</name>
<organism evidence="1 2">
    <name type="scientific">Elysia crispata</name>
    <name type="common">lettuce slug</name>
    <dbReference type="NCBI Taxonomy" id="231223"/>
    <lineage>
        <taxon>Eukaryota</taxon>
        <taxon>Metazoa</taxon>
        <taxon>Spiralia</taxon>
        <taxon>Lophotrochozoa</taxon>
        <taxon>Mollusca</taxon>
        <taxon>Gastropoda</taxon>
        <taxon>Heterobranchia</taxon>
        <taxon>Euthyneura</taxon>
        <taxon>Panpulmonata</taxon>
        <taxon>Sacoglossa</taxon>
        <taxon>Placobranchoidea</taxon>
        <taxon>Plakobranchidae</taxon>
        <taxon>Elysia</taxon>
    </lineage>
</organism>
<keyword evidence="2" id="KW-1185">Reference proteome</keyword>
<dbReference type="EMBL" id="JAWDGP010003622">
    <property type="protein sequence ID" value="KAK3772522.1"/>
    <property type="molecule type" value="Genomic_DNA"/>
</dbReference>
<dbReference type="AlphaFoldDB" id="A0AAE0ZNN5"/>